<feature type="domain" description="Core Histone H2A/H2B/H3" evidence="7">
    <location>
        <begin position="29"/>
        <end position="96"/>
    </location>
</feature>
<organism evidence="8 9">
    <name type="scientific">Babesia duncani</name>
    <dbReference type="NCBI Taxonomy" id="323732"/>
    <lineage>
        <taxon>Eukaryota</taxon>
        <taxon>Sar</taxon>
        <taxon>Alveolata</taxon>
        <taxon>Apicomplexa</taxon>
        <taxon>Aconoidasida</taxon>
        <taxon>Piroplasmida</taxon>
        <taxon>Babesiidae</taxon>
        <taxon>Babesia</taxon>
    </lineage>
</organism>
<dbReference type="PANTHER" id="PTHR10252">
    <property type="entry name" value="HISTONE-LIKE TRANSCRIPTION FACTOR CCAAT-RELATED"/>
    <property type="match status" value="1"/>
</dbReference>
<comment type="similarity">
    <text evidence="5">Belongs to the NFYC/HAP5 subunit family.</text>
</comment>
<dbReference type="Pfam" id="PF00125">
    <property type="entry name" value="Histone"/>
    <property type="match status" value="1"/>
</dbReference>
<keyword evidence="4" id="KW-0539">Nucleus</keyword>
<keyword evidence="9" id="KW-1185">Reference proteome</keyword>
<dbReference type="KEGG" id="bdw:94335062"/>
<evidence type="ECO:0000256" key="3">
    <source>
        <dbReference type="ARBA" id="ARBA00023163"/>
    </source>
</evidence>
<name>A0AAD9PMW0_9APIC</name>
<evidence type="ECO:0000256" key="4">
    <source>
        <dbReference type="ARBA" id="ARBA00023242"/>
    </source>
</evidence>
<dbReference type="SUPFAM" id="SSF47113">
    <property type="entry name" value="Histone-fold"/>
    <property type="match status" value="1"/>
</dbReference>
<dbReference type="AlphaFoldDB" id="A0AAD9PMW0"/>
<protein>
    <submittedName>
        <fullName evidence="8">Bifunctional Transcription factor CBF-NF-Y-archaeal histone domain/Histone-fold/Transcriptional activator HAP5 subunit</fullName>
    </submittedName>
</protein>
<proteinExistence type="inferred from homology"/>
<dbReference type="CDD" id="cd22908">
    <property type="entry name" value="HFD_NFYC-like"/>
    <property type="match status" value="1"/>
</dbReference>
<reference evidence="8" key="1">
    <citation type="journal article" date="2023" name="Nat. Microbiol.">
        <title>Babesia duncani multi-omics identifies virulence factors and drug targets.</title>
        <authorList>
            <person name="Singh P."/>
            <person name="Lonardi S."/>
            <person name="Liang Q."/>
            <person name="Vydyam P."/>
            <person name="Khabirova E."/>
            <person name="Fang T."/>
            <person name="Gihaz S."/>
            <person name="Thekkiniath J."/>
            <person name="Munshi M."/>
            <person name="Abel S."/>
            <person name="Ciampossin L."/>
            <person name="Batugedara G."/>
            <person name="Gupta M."/>
            <person name="Lu X.M."/>
            <person name="Lenz T."/>
            <person name="Chakravarty S."/>
            <person name="Cornillot E."/>
            <person name="Hu Y."/>
            <person name="Ma W."/>
            <person name="Gonzalez L.M."/>
            <person name="Sanchez S."/>
            <person name="Estrada K."/>
            <person name="Sanchez-Flores A."/>
            <person name="Montero E."/>
            <person name="Harb O.S."/>
            <person name="Le Roch K.G."/>
            <person name="Mamoun C.B."/>
        </authorList>
    </citation>
    <scope>NUCLEOTIDE SEQUENCE</scope>
    <source>
        <strain evidence="8">WA1</strain>
    </source>
</reference>
<feature type="compositionally biased region" description="Basic and acidic residues" evidence="6">
    <location>
        <begin position="1"/>
        <end position="15"/>
    </location>
</feature>
<dbReference type="InterPro" id="IPR007125">
    <property type="entry name" value="H2A/H2B/H3"/>
</dbReference>
<evidence type="ECO:0000313" key="9">
    <source>
        <dbReference type="Proteomes" id="UP001214638"/>
    </source>
</evidence>
<dbReference type="GO" id="GO:0003677">
    <property type="term" value="F:DNA binding"/>
    <property type="evidence" value="ECO:0007669"/>
    <property type="project" value="InterPro"/>
</dbReference>
<accession>A0AAD9PMW0</accession>
<keyword evidence="2" id="KW-0805">Transcription regulation</keyword>
<evidence type="ECO:0000313" key="8">
    <source>
        <dbReference type="EMBL" id="KAK2197761.1"/>
    </source>
</evidence>
<dbReference type="InterPro" id="IPR050568">
    <property type="entry name" value="Transcr_DNA_Rep_Reg"/>
</dbReference>
<feature type="compositionally biased region" description="Polar residues" evidence="6">
    <location>
        <begin position="274"/>
        <end position="286"/>
    </location>
</feature>
<evidence type="ECO:0000256" key="1">
    <source>
        <dbReference type="ARBA" id="ARBA00004123"/>
    </source>
</evidence>
<dbReference type="RefSeq" id="XP_067804603.1">
    <property type="nucleotide sequence ID" value="XM_067945812.1"/>
</dbReference>
<dbReference type="Proteomes" id="UP001214638">
    <property type="component" value="Unassembled WGS sequence"/>
</dbReference>
<dbReference type="GeneID" id="94335062"/>
<evidence type="ECO:0000256" key="5">
    <source>
        <dbReference type="ARBA" id="ARBA00038129"/>
    </source>
</evidence>
<feature type="region of interest" description="Disordered" evidence="6">
    <location>
        <begin position="1"/>
        <end position="23"/>
    </location>
</feature>
<evidence type="ECO:0000259" key="7">
    <source>
        <dbReference type="Pfam" id="PF00125"/>
    </source>
</evidence>
<dbReference type="GO" id="GO:0005634">
    <property type="term" value="C:nucleus"/>
    <property type="evidence" value="ECO:0007669"/>
    <property type="project" value="UniProtKB-SubCell"/>
</dbReference>
<comment type="caution">
    <text evidence="8">The sequence shown here is derived from an EMBL/GenBank/DDBJ whole genome shotgun (WGS) entry which is preliminary data.</text>
</comment>
<sequence>MSDKAPSEAKDETPEIHPAATTDTYATTRGSHLPVARVRKMMKEGEHTGMIAADAPVVLAKACEMLVRELTLQSWDCTLTTRRCTLQKQDVASAIYKNKLYYFLFDIFSPEELVPKIESGDIHSRRPFAPMGSPRPLSPTGYHNSPPLPVGGIGTPGSYILPPPVPFPRDTCIPKGPYMMPSSFSPSIKPSHYFASTPQLPGYLEGEMPLPEDDSSSSRELNIKRETPENYVDYTKTTMRPQNIEFQMQKIKEEDNGHPNNGYPYYGVSWPNGPDSNSRYMQGTIG</sequence>
<evidence type="ECO:0000256" key="6">
    <source>
        <dbReference type="SAM" id="MobiDB-lite"/>
    </source>
</evidence>
<dbReference type="Gene3D" id="1.10.20.10">
    <property type="entry name" value="Histone, subunit A"/>
    <property type="match status" value="1"/>
</dbReference>
<dbReference type="EMBL" id="JALLKP010000001">
    <property type="protein sequence ID" value="KAK2197761.1"/>
    <property type="molecule type" value="Genomic_DNA"/>
</dbReference>
<evidence type="ECO:0000256" key="2">
    <source>
        <dbReference type="ARBA" id="ARBA00023015"/>
    </source>
</evidence>
<comment type="subcellular location">
    <subcellularLocation>
        <location evidence="1">Nucleus</location>
    </subcellularLocation>
</comment>
<dbReference type="GO" id="GO:0046982">
    <property type="term" value="F:protein heterodimerization activity"/>
    <property type="evidence" value="ECO:0007669"/>
    <property type="project" value="InterPro"/>
</dbReference>
<dbReference type="InterPro" id="IPR009072">
    <property type="entry name" value="Histone-fold"/>
</dbReference>
<gene>
    <name evidence="8" type="ORF">BdWA1_000764</name>
</gene>
<keyword evidence="3" id="KW-0804">Transcription</keyword>
<feature type="region of interest" description="Disordered" evidence="6">
    <location>
        <begin position="266"/>
        <end position="286"/>
    </location>
</feature>